<dbReference type="InterPro" id="IPR006372">
    <property type="entry name" value="Chl_synth"/>
</dbReference>
<comment type="subcellular location">
    <subcellularLocation>
        <location evidence="1">Membrane</location>
        <topology evidence="1">Multi-pass membrane protein</topology>
    </subcellularLocation>
</comment>
<dbReference type="InterPro" id="IPR000537">
    <property type="entry name" value="UbiA_prenyltransferase"/>
</dbReference>
<evidence type="ECO:0000256" key="1">
    <source>
        <dbReference type="ARBA" id="ARBA00004141"/>
    </source>
</evidence>
<name>A0A1I3XH37_9PROT</name>
<organism evidence="8 9">
    <name type="scientific">Falsiroseomonas stagni DSM 19981</name>
    <dbReference type="NCBI Taxonomy" id="1123062"/>
    <lineage>
        <taxon>Bacteria</taxon>
        <taxon>Pseudomonadati</taxon>
        <taxon>Pseudomonadota</taxon>
        <taxon>Alphaproteobacteria</taxon>
        <taxon>Acetobacterales</taxon>
        <taxon>Roseomonadaceae</taxon>
        <taxon>Falsiroseomonas</taxon>
    </lineage>
</organism>
<sequence length="303" mass="31731">MPSGTDIVGRAGGQRLQPSAVLELLKPVTWFPPMWAFACGAVASGAAFLDVYPMIALGILLAGPMVCGMSQAVNDWFDRHVDAINEPQRPIPSGRMPGRSGLYVAIGWTFASLLVGAALGPWGFAATVLAVVMAWIYSAPPLRLKQNGWWGNLACGMSYETLPWLTATAVLAGSAPDPKVVLVAVLYGLGAHGIMTLNDFKSIEGDTRFGLRSLPVILGAERAAKVACLFMAAPQAVVAALLLAWGAPLQAAMVAGVLVAQGLLMRKLLRDPRGLAPWYNGTGITLYVSGMMVSAVALSGGMP</sequence>
<evidence type="ECO:0000256" key="7">
    <source>
        <dbReference type="SAM" id="Phobius"/>
    </source>
</evidence>
<dbReference type="OrthoDB" id="8559716at2"/>
<accession>A0A1I3XH37</accession>
<evidence type="ECO:0000256" key="3">
    <source>
        <dbReference type="ARBA" id="ARBA00022692"/>
    </source>
</evidence>
<dbReference type="PANTHER" id="PTHR42723">
    <property type="entry name" value="CHLOROPHYLL SYNTHASE"/>
    <property type="match status" value="1"/>
</dbReference>
<dbReference type="GO" id="GO:0016020">
    <property type="term" value="C:membrane"/>
    <property type="evidence" value="ECO:0007669"/>
    <property type="project" value="UniProtKB-SubCell"/>
</dbReference>
<gene>
    <name evidence="8" type="ORF">SAMN02745775_101303</name>
</gene>
<keyword evidence="5 7" id="KW-0472">Membrane</keyword>
<dbReference type="Proteomes" id="UP000199473">
    <property type="component" value="Unassembled WGS sequence"/>
</dbReference>
<dbReference type="GO" id="GO:0016765">
    <property type="term" value="F:transferase activity, transferring alkyl or aryl (other than methyl) groups"/>
    <property type="evidence" value="ECO:0007669"/>
    <property type="project" value="InterPro"/>
</dbReference>
<proteinExistence type="predicted"/>
<dbReference type="Pfam" id="PF01040">
    <property type="entry name" value="UbiA"/>
    <property type="match status" value="1"/>
</dbReference>
<dbReference type="EMBL" id="FOSQ01000001">
    <property type="protein sequence ID" value="SFK18822.1"/>
    <property type="molecule type" value="Genomic_DNA"/>
</dbReference>
<keyword evidence="4 7" id="KW-1133">Transmembrane helix</keyword>
<evidence type="ECO:0000256" key="2">
    <source>
        <dbReference type="ARBA" id="ARBA00022475"/>
    </source>
</evidence>
<feature type="transmembrane region" description="Helical" evidence="7">
    <location>
        <begin position="276"/>
        <end position="298"/>
    </location>
</feature>
<dbReference type="AlphaFoldDB" id="A0A1I3XH37"/>
<evidence type="ECO:0000256" key="6">
    <source>
        <dbReference type="ARBA" id="ARBA00023171"/>
    </source>
</evidence>
<dbReference type="InterPro" id="IPR050475">
    <property type="entry name" value="Prenyltransferase_related"/>
</dbReference>
<keyword evidence="6" id="KW-0149">Chlorophyll biosynthesis</keyword>
<dbReference type="CDD" id="cd13958">
    <property type="entry name" value="PT_UbiA_chlorophyll"/>
    <property type="match status" value="1"/>
</dbReference>
<dbReference type="PANTHER" id="PTHR42723:SF1">
    <property type="entry name" value="CHLOROPHYLL SYNTHASE, CHLOROPLASTIC"/>
    <property type="match status" value="1"/>
</dbReference>
<evidence type="ECO:0000313" key="8">
    <source>
        <dbReference type="EMBL" id="SFK18822.1"/>
    </source>
</evidence>
<dbReference type="NCBIfam" id="NF005742">
    <property type="entry name" value="PRK07566.1"/>
    <property type="match status" value="1"/>
</dbReference>
<dbReference type="NCBIfam" id="TIGR01476">
    <property type="entry name" value="chlor_syn_BchG"/>
    <property type="match status" value="1"/>
</dbReference>
<reference evidence="8 9" key="1">
    <citation type="submission" date="2016-10" db="EMBL/GenBank/DDBJ databases">
        <authorList>
            <person name="de Groot N.N."/>
        </authorList>
    </citation>
    <scope>NUCLEOTIDE SEQUENCE [LARGE SCALE GENOMIC DNA]</scope>
    <source>
        <strain evidence="8 9">DSM 19981</strain>
    </source>
</reference>
<evidence type="ECO:0000313" key="9">
    <source>
        <dbReference type="Proteomes" id="UP000199473"/>
    </source>
</evidence>
<keyword evidence="3 7" id="KW-0812">Transmembrane</keyword>
<feature type="transmembrane region" description="Helical" evidence="7">
    <location>
        <begin position="238"/>
        <end position="264"/>
    </location>
</feature>
<evidence type="ECO:0000256" key="5">
    <source>
        <dbReference type="ARBA" id="ARBA00023136"/>
    </source>
</evidence>
<keyword evidence="2" id="KW-1003">Cell membrane</keyword>
<protein>
    <submittedName>
        <fullName evidence="8">Chlorophyll synthase</fullName>
    </submittedName>
</protein>
<dbReference type="STRING" id="1123062.SAMN02745775_101303"/>
<dbReference type="Gene3D" id="1.10.357.140">
    <property type="entry name" value="UbiA prenyltransferase"/>
    <property type="match status" value="1"/>
</dbReference>
<evidence type="ECO:0000256" key="4">
    <source>
        <dbReference type="ARBA" id="ARBA00022989"/>
    </source>
</evidence>
<feature type="transmembrane region" description="Helical" evidence="7">
    <location>
        <begin position="34"/>
        <end position="61"/>
    </location>
</feature>
<dbReference type="RefSeq" id="WP_092954495.1">
    <property type="nucleotide sequence ID" value="NZ_FOSQ01000001.1"/>
</dbReference>
<dbReference type="InterPro" id="IPR044878">
    <property type="entry name" value="UbiA_sf"/>
</dbReference>
<dbReference type="GO" id="GO:0015995">
    <property type="term" value="P:chlorophyll biosynthetic process"/>
    <property type="evidence" value="ECO:0007669"/>
    <property type="project" value="UniProtKB-KW"/>
</dbReference>
<feature type="transmembrane region" description="Helical" evidence="7">
    <location>
        <begin position="103"/>
        <end position="136"/>
    </location>
</feature>
<keyword evidence="9" id="KW-1185">Reference proteome</keyword>